<dbReference type="Proteomes" id="UP001161017">
    <property type="component" value="Unassembled WGS sequence"/>
</dbReference>
<sequence>MNSVPNATSVAPASSKEHELVYRERRREAGVLDEDVQPYNAINLDTLPLPSADRLQIEEVVRQSDVVTSMESWTETYDRRIQGELVNVTWWSDEAILAAKSSIGQRDEYAIKADNSASRGILNAELRIPTSVVRGTLSENRGVPTSSTWMEQHAQSERLAGNEEAFRVINDHLLAGTSEETKETGSLSPTVTQECLRLGKDSVAIHPHGRSGQKGPLAGVKDSRHTDLMWVSLGVMGERLMVPRLCISSGCLNDGLPVGITKLRVVELNDGIVVSVQSRLRVHEVTWSLYIHGDDESVKLLLVPPADTSLARTVIKIMEACGHREMGRLELVVVNTQRQTLCAAPFCETKGKLSVPTKIHDAADGIVYVVNRGDSTGFSTEPGTAKWLANLVARGGKIGGCKADKNCPVLYSLPTISTMNALTIPIPWKFQTLSPPEESSSDTWRSPPTTEPRLLVKELKPPLNHHTPPLSHTESKGLYKLGSAVTITEEEWIQIVDTSSFQVRHLRKNEKYVAVSYTWADYTENEMQSIITTVQELTEATAV</sequence>
<gene>
    <name evidence="1" type="ORF">OHK93_004580</name>
</gene>
<proteinExistence type="predicted"/>
<dbReference type="AlphaFoldDB" id="A0AA43U1S0"/>
<dbReference type="EMBL" id="JAPUFD010000021">
    <property type="protein sequence ID" value="MDI1492797.1"/>
    <property type="molecule type" value="Genomic_DNA"/>
</dbReference>
<reference evidence="1" key="1">
    <citation type="journal article" date="2023" name="Genome Biol. Evol.">
        <title>First Whole Genome Sequence and Flow Cytometry Genome Size Data for the Lichen-Forming Fungus Ramalina farinacea (Ascomycota).</title>
        <authorList>
            <person name="Llewellyn T."/>
            <person name="Mian S."/>
            <person name="Hill R."/>
            <person name="Leitch I.J."/>
            <person name="Gaya E."/>
        </authorList>
    </citation>
    <scope>NUCLEOTIDE SEQUENCE</scope>
    <source>
        <strain evidence="1">LIQ254RAFAR</strain>
    </source>
</reference>
<name>A0AA43U1S0_9LECA</name>
<organism evidence="1 2">
    <name type="scientific">Ramalina farinacea</name>
    <dbReference type="NCBI Taxonomy" id="258253"/>
    <lineage>
        <taxon>Eukaryota</taxon>
        <taxon>Fungi</taxon>
        <taxon>Dikarya</taxon>
        <taxon>Ascomycota</taxon>
        <taxon>Pezizomycotina</taxon>
        <taxon>Lecanoromycetes</taxon>
        <taxon>OSLEUM clade</taxon>
        <taxon>Lecanoromycetidae</taxon>
        <taxon>Lecanorales</taxon>
        <taxon>Lecanorineae</taxon>
        <taxon>Ramalinaceae</taxon>
        <taxon>Ramalina</taxon>
    </lineage>
</organism>
<keyword evidence="2" id="KW-1185">Reference proteome</keyword>
<comment type="caution">
    <text evidence="1">The sequence shown here is derived from an EMBL/GenBank/DDBJ whole genome shotgun (WGS) entry which is preliminary data.</text>
</comment>
<accession>A0AA43U1S0</accession>
<protein>
    <submittedName>
        <fullName evidence="1">Uncharacterized protein</fullName>
    </submittedName>
</protein>
<evidence type="ECO:0000313" key="1">
    <source>
        <dbReference type="EMBL" id="MDI1492797.1"/>
    </source>
</evidence>
<evidence type="ECO:0000313" key="2">
    <source>
        <dbReference type="Proteomes" id="UP001161017"/>
    </source>
</evidence>